<name>A0A4R4A9G5_MARGR</name>
<accession>A0A4R4A9G5</accession>
<dbReference type="Gene3D" id="2.40.30.20">
    <property type="match status" value="1"/>
</dbReference>
<evidence type="ECO:0000313" key="11">
    <source>
        <dbReference type="Proteomes" id="UP000295247"/>
    </source>
</evidence>
<evidence type="ECO:0000256" key="8">
    <source>
        <dbReference type="SAM" id="SignalP"/>
    </source>
</evidence>
<feature type="region of interest" description="Disordered" evidence="7">
    <location>
        <begin position="84"/>
        <end position="110"/>
    </location>
</feature>
<dbReference type="EMBL" id="SMDC01000006">
    <property type="protein sequence ID" value="TCW35445.1"/>
    <property type="molecule type" value="Genomic_DNA"/>
</dbReference>
<evidence type="ECO:0000256" key="1">
    <source>
        <dbReference type="ARBA" id="ARBA00004561"/>
    </source>
</evidence>
<evidence type="ECO:0000256" key="3">
    <source>
        <dbReference type="ARBA" id="ARBA00022558"/>
    </source>
</evidence>
<dbReference type="Proteomes" id="UP000295247">
    <property type="component" value="Unassembled WGS sequence"/>
</dbReference>
<keyword evidence="3" id="KW-1029">Fimbrium biogenesis</keyword>
<feature type="domain" description="PilY1 beta-propeller" evidence="9">
    <location>
        <begin position="753"/>
        <end position="1079"/>
    </location>
</feature>
<feature type="chain" id="PRO_5020921313" evidence="8">
    <location>
        <begin position="26"/>
        <end position="1270"/>
    </location>
</feature>
<keyword evidence="5" id="KW-0106">Calcium</keyword>
<feature type="compositionally biased region" description="Polar residues" evidence="7">
    <location>
        <begin position="90"/>
        <end position="109"/>
    </location>
</feature>
<comment type="subcellular location">
    <subcellularLocation>
        <location evidence="1">Fimbrium</location>
    </subcellularLocation>
</comment>
<feature type="region of interest" description="Disordered" evidence="7">
    <location>
        <begin position="1237"/>
        <end position="1260"/>
    </location>
</feature>
<evidence type="ECO:0000256" key="5">
    <source>
        <dbReference type="ARBA" id="ARBA00022837"/>
    </source>
</evidence>
<comment type="caution">
    <text evidence="10">The sequence shown here is derived from an EMBL/GenBank/DDBJ whole genome shotgun (WGS) entry which is preliminary data.</text>
</comment>
<evidence type="ECO:0000256" key="6">
    <source>
        <dbReference type="ARBA" id="ARBA00023263"/>
    </source>
</evidence>
<dbReference type="AlphaFoldDB" id="A0A4R4A9G5"/>
<evidence type="ECO:0000313" key="10">
    <source>
        <dbReference type="EMBL" id="TCW35445.1"/>
    </source>
</evidence>
<comment type="similarity">
    <text evidence="2">Belongs to the PilY1 family.</text>
</comment>
<keyword evidence="4" id="KW-0479">Metal-binding</keyword>
<dbReference type="GO" id="GO:0046872">
    <property type="term" value="F:metal ion binding"/>
    <property type="evidence" value="ECO:0007669"/>
    <property type="project" value="UniProtKB-KW"/>
</dbReference>
<keyword evidence="6" id="KW-0281">Fimbrium</keyword>
<dbReference type="InterPro" id="IPR008707">
    <property type="entry name" value="B-propeller_PilY1"/>
</dbReference>
<dbReference type="GO" id="GO:0009289">
    <property type="term" value="C:pilus"/>
    <property type="evidence" value="ECO:0007669"/>
    <property type="project" value="UniProtKB-SubCell"/>
</dbReference>
<sequence>MRTRSPQRLRGLLLGLLLAATAAPAIEISDIPPFLISAGVEPNILLTIDDSGSMSYGYAPDQRDSEDFEERYFKSSDYNGIYYDPETLYTPPSDSDGNPLPSSSDTSTPERALATAYRNGYEPDHGTRDLTDNYRPTRRLSWRYGNRLEESWMPHYSDEVYVRRYGDDDDDYGGRWSNDVRAYYYRFEPGNRRCNGELDDNDCYTLVQVDEDSGPDGSDERRNFANWYAFYRSRNLATMTAATLSFARLDDSARVAWQTLNQCPLDSYSNCRGTRQQFRRGDNRIDTFSGTHRENFFDWVSQIQTNGGTPLRPAMQRAGDYFTTSAPYEDSSSGRNRESHGCRRNFHIMMTDGIWNSKDEGHGNNFSGATNATNRNWTLPDGTKYQARPPYEDAMYSATISDLAFYYWATDLRRGSGDRQPDCTGATCDKVPVFEFDTQGDKKTRYWNPRNDPATWQHMTNFTVGLGLGASMTDPAWGGSTYGGDYQALLAGSKSWPSFEIRSYDPLKVYDLWHAAINSRGRFYSAEDPASLTAAFEEIIGAISSTTDSGTYATPTANGEWLNDAGTAIFTASFNADWSGDVVATSPAREDAELWRASQRLPPPYARRIFTTNGAAGATAFDRCNGALGAALGADCTRRLAWLRGDGRIEGADCSRSSGDTLATFTVKGHPFSTGDQVVITGVQVEDDQGPVDSPHYNGRFRVVETTADTLGVALQASGCNGVGSYHDPAADEQPRYGRIHDATLRDRATSQLGDVLNADPIYSGATDQGYGATSSGVSGKDGYAAYLRAKERRLPMLYVGANDGMLHGFRADLDDPASGRELFAYVPYAVYHDLDALPEINYQHRPFVDGPLTLGDAHVGDAWRTYLAGALGGGGRGVFLLDVSDPETFDADDVIWEFTDADDRDLGLTYSAPQIAATAPDHWALIFGNGYNSDNGRAVLYLVSLGGKSDREKITLPATAGDNGLSSPALHDANNDGIVDRIYVGDLQGNLWKLERESDGDWAVATDAGGTPAPLFIATDDDGARQPITARPAVVTSPEGGGVIVYVGTGRYLSQTDITDTQQQSFYVIFDKDEGRAGLERADLISRRTTETVKDGRRVKTFTAQGTVSWMDDRGWYLDLDHDGRNPAERFDYMPNVQQFSEATSWVTFITKTPSNDPCDRGGHKTDYTFSLITGDLPEGDSLYDINDDGSFDSGDRVGGDDGSPVIGVVLDPQSGFTKGALLMRDESGHVVTYTASSTGNADPDDIPRKQGQPPYGGQMHRIDWRQLL</sequence>
<evidence type="ECO:0000256" key="4">
    <source>
        <dbReference type="ARBA" id="ARBA00022723"/>
    </source>
</evidence>
<dbReference type="InterPro" id="IPR023366">
    <property type="entry name" value="ATP_synth_asu-like_sf"/>
</dbReference>
<organism evidence="10 11">
    <name type="scientific">Marichromatium gracile</name>
    <name type="common">Chromatium gracile</name>
    <dbReference type="NCBI Taxonomy" id="1048"/>
    <lineage>
        <taxon>Bacteria</taxon>
        <taxon>Pseudomonadati</taxon>
        <taxon>Pseudomonadota</taxon>
        <taxon>Gammaproteobacteria</taxon>
        <taxon>Chromatiales</taxon>
        <taxon>Chromatiaceae</taxon>
        <taxon>Marichromatium</taxon>
    </lineage>
</organism>
<dbReference type="InterPro" id="IPR011047">
    <property type="entry name" value="Quinoprotein_ADH-like_sf"/>
</dbReference>
<evidence type="ECO:0000256" key="2">
    <source>
        <dbReference type="ARBA" id="ARBA00008387"/>
    </source>
</evidence>
<dbReference type="SUPFAM" id="SSF50998">
    <property type="entry name" value="Quinoprotein alcohol dehydrogenase-like"/>
    <property type="match status" value="1"/>
</dbReference>
<reference evidence="10 11" key="1">
    <citation type="submission" date="2019-03" db="EMBL/GenBank/DDBJ databases">
        <title>Genomic Encyclopedia of Type Strains, Phase IV (KMG-IV): sequencing the most valuable type-strain genomes for metagenomic binning, comparative biology and taxonomic classification.</title>
        <authorList>
            <person name="Goeker M."/>
        </authorList>
    </citation>
    <scope>NUCLEOTIDE SEQUENCE [LARGE SCALE GENOMIC DNA]</scope>
    <source>
        <strain evidence="10 11">DSM 203</strain>
    </source>
</reference>
<evidence type="ECO:0000259" key="9">
    <source>
        <dbReference type="Pfam" id="PF05567"/>
    </source>
</evidence>
<protein>
    <submittedName>
        <fullName evidence="10">Type IV pilus assembly protein PilY1</fullName>
    </submittedName>
</protein>
<dbReference type="RefSeq" id="WP_132229694.1">
    <property type="nucleotide sequence ID" value="NZ_NRRH01000056.1"/>
</dbReference>
<evidence type="ECO:0000256" key="7">
    <source>
        <dbReference type="SAM" id="MobiDB-lite"/>
    </source>
</evidence>
<proteinExistence type="inferred from homology"/>
<gene>
    <name evidence="10" type="ORF">EDC29_1067</name>
</gene>
<keyword evidence="8" id="KW-0732">Signal</keyword>
<feature type="signal peptide" evidence="8">
    <location>
        <begin position="1"/>
        <end position="25"/>
    </location>
</feature>
<dbReference type="Pfam" id="PF05567">
    <property type="entry name" value="T4P_PilY1"/>
    <property type="match status" value="1"/>
</dbReference>